<dbReference type="Proteomes" id="UP000463983">
    <property type="component" value="Chromosome"/>
</dbReference>
<protein>
    <recommendedName>
        <fullName evidence="3">Nudix hydrolase domain-containing protein</fullName>
    </recommendedName>
</protein>
<dbReference type="SUPFAM" id="SSF55811">
    <property type="entry name" value="Nudix"/>
    <property type="match status" value="1"/>
</dbReference>
<dbReference type="CDD" id="cd02883">
    <property type="entry name" value="NUDIX_Hydrolase"/>
    <property type="match status" value="1"/>
</dbReference>
<evidence type="ECO:0000256" key="1">
    <source>
        <dbReference type="ARBA" id="ARBA00001946"/>
    </source>
</evidence>
<dbReference type="InterPro" id="IPR015797">
    <property type="entry name" value="NUDIX_hydrolase-like_dom_sf"/>
</dbReference>
<dbReference type="Pfam" id="PF00293">
    <property type="entry name" value="NUDIX"/>
    <property type="match status" value="1"/>
</dbReference>
<dbReference type="PANTHER" id="PTHR43046">
    <property type="entry name" value="GDP-MANNOSE MANNOSYL HYDROLASE"/>
    <property type="match status" value="1"/>
</dbReference>
<gene>
    <name evidence="4" type="ORF">MICH65_0173</name>
</gene>
<reference evidence="5" key="1">
    <citation type="journal article" date="2020" name="Microorganisms">
        <title>Complete Genome of a Member of a New Bacterial Lineage in the Microgenomates Group Reveals an Unusual Nucleotide Composition Disparity Between Two Strands of DNA and Limited Metabolic Potential.</title>
        <authorList>
            <person name="Kadnikov V.V."/>
            <person name="Mardanov A.V."/>
            <person name="Beletsky A.V."/>
            <person name="Karnachuk O.V."/>
            <person name="Ravin N.V."/>
        </authorList>
    </citation>
    <scope>NUCLEOTIDE SEQUENCE [LARGE SCALE GENOMIC DNA]</scope>
</reference>
<name>A0A857N598_9BACT</name>
<sequence>MTNGAAGIVFNKTRKGVLLVKRRDLPVWVVPGGGIGPNEEPKYASKRETEEETGFKVRVVRQTGVYQKQTNKPTGKTYVFECRVVSGKPRLGKETAAVRYWPLKRLPSQLPFYQKVWVEDAAKNLESVIERKQDINTKKLFLYYLRSPEIILTYLYRQLTRLLK</sequence>
<keyword evidence="5" id="KW-1185">Reference proteome</keyword>
<evidence type="ECO:0000256" key="2">
    <source>
        <dbReference type="ARBA" id="ARBA00022801"/>
    </source>
</evidence>
<accession>A0A857N598</accession>
<dbReference type="PROSITE" id="PS51462">
    <property type="entry name" value="NUDIX"/>
    <property type="match status" value="1"/>
</dbReference>
<evidence type="ECO:0000313" key="5">
    <source>
        <dbReference type="Proteomes" id="UP000463983"/>
    </source>
</evidence>
<organism evidence="4 5">
    <name type="scientific">Candidatus Chazhemtobacterium aquaticus</name>
    <dbReference type="NCBI Taxonomy" id="2715735"/>
    <lineage>
        <taxon>Bacteria</taxon>
        <taxon>Candidatus Chazhemtobacteraceae</taxon>
        <taxon>Candidatus Chazhemtobacterium</taxon>
    </lineage>
</organism>
<evidence type="ECO:0000259" key="3">
    <source>
        <dbReference type="PROSITE" id="PS51462"/>
    </source>
</evidence>
<dbReference type="GO" id="GO:0016787">
    <property type="term" value="F:hydrolase activity"/>
    <property type="evidence" value="ECO:0007669"/>
    <property type="project" value="UniProtKB-KW"/>
</dbReference>
<dbReference type="EMBL" id="CP047901">
    <property type="protein sequence ID" value="QHO63154.1"/>
    <property type="molecule type" value="Genomic_DNA"/>
</dbReference>
<evidence type="ECO:0000313" key="4">
    <source>
        <dbReference type="EMBL" id="QHO63154.1"/>
    </source>
</evidence>
<comment type="cofactor">
    <cofactor evidence="1">
        <name>Mg(2+)</name>
        <dbReference type="ChEBI" id="CHEBI:18420"/>
    </cofactor>
</comment>
<dbReference type="PANTHER" id="PTHR43046:SF2">
    <property type="entry name" value="8-OXO-DGTP DIPHOSPHATASE-RELATED"/>
    <property type="match status" value="1"/>
</dbReference>
<feature type="domain" description="Nudix hydrolase" evidence="3">
    <location>
        <begin position="1"/>
        <end position="123"/>
    </location>
</feature>
<keyword evidence="2" id="KW-0378">Hydrolase</keyword>
<dbReference type="Gene3D" id="3.90.79.10">
    <property type="entry name" value="Nucleoside Triphosphate Pyrophosphohydrolase"/>
    <property type="match status" value="1"/>
</dbReference>
<proteinExistence type="predicted"/>
<dbReference type="KEGG" id="caqa:MICH65_0173"/>
<dbReference type="RefSeq" id="WP_161931550.1">
    <property type="nucleotide sequence ID" value="NZ_CP047901.1"/>
</dbReference>
<dbReference type="AlphaFoldDB" id="A0A857N598"/>
<dbReference type="InterPro" id="IPR000086">
    <property type="entry name" value="NUDIX_hydrolase_dom"/>
</dbReference>